<evidence type="ECO:0008006" key="10">
    <source>
        <dbReference type="Google" id="ProtNLM"/>
    </source>
</evidence>
<feature type="region of interest" description="Disordered" evidence="1">
    <location>
        <begin position="1116"/>
        <end position="1163"/>
    </location>
</feature>
<feature type="domain" description="Duffy-binding-like" evidence="2">
    <location>
        <begin position="591"/>
        <end position="735"/>
    </location>
</feature>
<dbReference type="InterPro" id="IPR054595">
    <property type="entry name" value="DBL_C"/>
</dbReference>
<dbReference type="InterPro" id="IPR029210">
    <property type="entry name" value="PfEMP1_NTS"/>
</dbReference>
<feature type="compositionally biased region" description="Pro residues" evidence="1">
    <location>
        <begin position="1688"/>
        <end position="1700"/>
    </location>
</feature>
<accession>W4J489</accession>
<feature type="compositionally biased region" description="Acidic residues" evidence="1">
    <location>
        <begin position="770"/>
        <end position="791"/>
    </location>
</feature>
<feature type="compositionally biased region" description="Basic and acidic residues" evidence="1">
    <location>
        <begin position="1116"/>
        <end position="1143"/>
    </location>
</feature>
<proteinExistence type="predicted"/>
<sequence length="2157" mass="246449">MAPQNGGGGGQGGKDDYKDAKDFLDKIGQQVHDEIVKKDAKTYKEALTGQLSFASIFGEETVSSLDPCDLESEYTKLIEANIKRHPCDKRSPVRFSDEYGGQCTFNRIKDNETHDNKCGACAPYRRLHLCDYNLEKMGTTKSKARHNLLAEVCLAAKYEGESLKNYHAQYRANNTDFKTNICTELARSFADIGDIIRGKDLYLGYDDKEKNRREKLEKNLKKIFGNIYNNLVREKPQAKDHYQDNDENYFQLREDWWNANRATVWKAITCNAGGGKYFRNTCAGGKTATEGKCRCVANVPTYFDYVPQFLRWFEEWTEDFCTKRKHKLEDAIKICRNDEEERYCSGNGYNCKETIRAENKLVEGDDCHKCSVSCKPFVKWIDNQKLEFEKQKNKYDKEIKKAYGKNGTTTTTIRIGDKTINNLYVKEFYEKLKSGYQSVDDFLKLLSKEQICQSEPKVGDKKARSVDFTKDETNGTFCRTEYCKPCPLCGLGKQAPPWNPKEDNDCQHIGIKTFDESNSTPINLLVKDVTGTNIVEKLGSLCNNSNIKYQEWKCYYKKGDNNTGIPRSNDCILQNDNKNTKNQEIVSFNSLFWHWITEMLKDSIKWRKEHENCMKKDDKSKCISGCKSKCECFQKWVKRMKEEWQQVKAHYEKEDFSEGIGIEWTPYGTLEMNLQDDYLPSIEKAYPRVKFVEEIKKIIEKNNQNVRNCTKDNNSINTFLGQEEKEAETCKKTQEDCKNQKKQQQQEQERGRARAETHHDDIPQPSAGGDQDEDDDDSEDEGEEEEEDNNAVEETVAEVTDVKKDNAEKPCDIVDKLFTTTETLKNACSTKYGSKAPTSWKCVTPSGNTSEPTTSSSGATCIPPRRRKLYLGGFKRLTDGTPVSSEPTPALTPSQAPKGDLLTAFVESAAVETFFLWHKYKVDKQKEIAEKKKRELEENGELDLFSRSTAGMQALPAAAAQLQPLSGGSGDPDPQTQLQSGTIPEDFMRQMFYTLADYKDILYSGSNTSDSKGTPSSSSNDNLKNIVLLASGSTEDEKQKMKKIQAKIDTILKQSASKPSGTPVTENSDEQRKKWWNKHAESIWNAMVCALTYTENTSGSGEKGVKIEQNKDLKEALLDDSGKKPKEDGNYTYEKVELKEESSGPKPAGDTSSLSGSNDPINNPKLKDFVEIPTFFRYLHEWGQNFCKERTKRLEKIKDDCKVGQGNGKNGDKVCSGYGENCKDIRTQNYDILPSFNCPDCGKSCSSYRKWIGRKKTQYEKQKGIYNREHDSVKRNKDGNGFYERLKTYTEAKDFLKTLGPCKKDNGDTNIPFDKNGETFQHTDYCAACPITGVNCKNGDCSKDKEKECKNKTITKEDIEKKTDGNENIDMLVSDNGATEFNDLSDCQNADIFKGIRKDQWKCFYVCGVDICEPNTFDGKQNGKEYIQIRALLRLWLEYFFEDYNRIKHKISHCINNGEKTKCINGCQDKCNCVDTWLKLKKAEWQKIRDRFKEQYKNAGGSDDYNVKSILEELIPKIAVVNDQNDVKKVIKLSKFDKSCGCSASAHSPNGKDDAIDCMLNKLQNKIEECKQKHQTSDETPANCEKHSTPVKDDEEDLTLEETEENPEEAKKNMMPTFCEIQEPKETKVVEEKCDAPPGEEKKDEKKEPEQPAKEESGAPPATPSSGEEGNPHENPALKPEEEAQAPEPAPTKPQPPPARQPQNPFEHPLLKPALMSSTIMWSIGIGFAAFTYFFLKVNGSIYIDRYKGKTYIYMEGDSSGDEKYAFMSDTTDVTSSESEYEELDVNDIYVPGSPKYKTLIEVVLEPSKRDTMSTQSDIPLNDKLDSNKLTDEEWNKLKQDFISILQNPQNDLPQNNISGNIQMDTHPSVSILHDDMEEKPFITSIHDRDLHNGEEVTYNINLDDHKNMNFSTNHDNIPPKNNQNDLYTGIDLINDSISGNHNVDIYDELLKRKENELFGTNHTKHTTTNSITKKTHNDPIVNQINLFHKWLDRHKNMCEQWDKHKKEELLDKLKKEWEQDYNNNSDDIHTSDNNIVSTVNHVFNTDVSIQIDMDDPNPVNPFTNMYTNSDNSTMDNILNGMEKHREPYFYDIYEDDITYFDIDDEKTPMGDIYVDHNNVNSNNMDVPNKVHIEMNIVNNKKEIFEEEYPISDIWNI</sequence>
<dbReference type="InterPro" id="IPR042202">
    <property type="entry name" value="Duffy-ag-bd_sf"/>
</dbReference>
<evidence type="ECO:0000259" key="6">
    <source>
        <dbReference type="Pfam" id="PF18562"/>
    </source>
</evidence>
<feature type="compositionally biased region" description="Basic and acidic residues" evidence="1">
    <location>
        <begin position="1622"/>
        <end position="1657"/>
    </location>
</feature>
<dbReference type="Gene3D" id="1.20.1310.20">
    <property type="entry name" value="Duffy-antigen binding domain"/>
    <property type="match status" value="2"/>
</dbReference>
<dbReference type="FunFam" id="1.20.1310.20:FF:000001">
    <property type="entry name" value="Erythrocyte membrane protein 1, PfEMP1"/>
    <property type="match status" value="1"/>
</dbReference>
<dbReference type="Pfam" id="PF18562">
    <property type="entry name" value="CIDR1_gamma"/>
    <property type="match status" value="1"/>
</dbReference>
<dbReference type="Gene3D" id="1.20.58.1930">
    <property type="match status" value="2"/>
</dbReference>
<dbReference type="GO" id="GO:0016020">
    <property type="term" value="C:membrane"/>
    <property type="evidence" value="ECO:0007669"/>
    <property type="project" value="InterPro"/>
</dbReference>
<dbReference type="FunFam" id="1.20.58.830:FF:000005">
    <property type="entry name" value="Erythrocyte membrane protein 1, PfEMP1"/>
    <property type="match status" value="1"/>
</dbReference>
<feature type="region of interest" description="Disordered" evidence="1">
    <location>
        <begin position="844"/>
        <end position="863"/>
    </location>
</feature>
<dbReference type="Pfam" id="PF22672">
    <property type="entry name" value="DBL_C"/>
    <property type="match status" value="2"/>
</dbReference>
<dbReference type="FunFam" id="1.20.58.1930:FF:000001">
    <property type="entry name" value="Erythrocyte membrane protein 1, PfEMP1"/>
    <property type="match status" value="1"/>
</dbReference>
<evidence type="ECO:0000259" key="3">
    <source>
        <dbReference type="Pfam" id="PF05424"/>
    </source>
</evidence>
<evidence type="ECO:0000259" key="7">
    <source>
        <dbReference type="Pfam" id="PF22672"/>
    </source>
</evidence>
<dbReference type="InterPro" id="IPR041480">
    <property type="entry name" value="CIDR1_gamma"/>
</dbReference>
<organism evidence="8 9">
    <name type="scientific">Plasmodium falciparum (isolate Palo Alto / Uganda)</name>
    <dbReference type="NCBI Taxonomy" id="57270"/>
    <lineage>
        <taxon>Eukaryota</taxon>
        <taxon>Sar</taxon>
        <taxon>Alveolata</taxon>
        <taxon>Apicomplexa</taxon>
        <taxon>Aconoidasida</taxon>
        <taxon>Haemosporida</taxon>
        <taxon>Plasmodiidae</taxon>
        <taxon>Plasmodium</taxon>
        <taxon>Plasmodium (Laverania)</taxon>
    </lineage>
</organism>
<dbReference type="Pfam" id="PF15447">
    <property type="entry name" value="NTS"/>
    <property type="match status" value="1"/>
</dbReference>
<dbReference type="GO" id="GO:0046789">
    <property type="term" value="F:host cell surface receptor binding"/>
    <property type="evidence" value="ECO:0007669"/>
    <property type="project" value="InterPro"/>
</dbReference>
<dbReference type="InterPro" id="IPR008602">
    <property type="entry name" value="Duffy-antigen-binding"/>
</dbReference>
<dbReference type="EMBL" id="KI927283">
    <property type="protein sequence ID" value="ETW57045.1"/>
    <property type="molecule type" value="Genomic_DNA"/>
</dbReference>
<feature type="domain" description="Plasmodium falciparum erythrocyte membrane protein-1 N-terminal segment" evidence="5">
    <location>
        <begin position="19"/>
        <end position="55"/>
    </location>
</feature>
<feature type="compositionally biased region" description="Basic and acidic residues" evidence="1">
    <location>
        <begin position="747"/>
        <end position="762"/>
    </location>
</feature>
<feature type="compositionally biased region" description="Polar residues" evidence="1">
    <location>
        <begin position="845"/>
        <end position="859"/>
    </location>
</feature>
<dbReference type="InterPro" id="IPR004258">
    <property type="entry name" value="DBL"/>
</dbReference>
<feature type="compositionally biased region" description="Polar residues" evidence="1">
    <location>
        <begin position="1150"/>
        <end position="1161"/>
    </location>
</feature>
<feature type="compositionally biased region" description="Polar residues" evidence="1">
    <location>
        <begin position="1052"/>
        <end position="1066"/>
    </location>
</feature>
<feature type="domain" description="Duffy-antigen binding" evidence="3">
    <location>
        <begin position="860"/>
        <end position="1097"/>
    </location>
</feature>
<feature type="region of interest" description="Disordered" evidence="1">
    <location>
        <begin position="732"/>
        <end position="803"/>
    </location>
</feature>
<dbReference type="FunFam" id="1.10.1900.40:FF:000001">
    <property type="entry name" value="Erythrocyte membrane protein 1"/>
    <property type="match status" value="1"/>
</dbReference>
<dbReference type="Gene3D" id="1.10.1900.40">
    <property type="entry name" value="Acidic terminal segments, variant surface antigen of PfEMP1"/>
    <property type="match status" value="2"/>
</dbReference>
<feature type="compositionally biased region" description="Acidic residues" evidence="1">
    <location>
        <begin position="1593"/>
        <end position="1607"/>
    </location>
</feature>
<gene>
    <name evidence="8" type="ORF">PFUGPA_00821</name>
</gene>
<dbReference type="OrthoDB" id="10483508at2759"/>
<dbReference type="Pfam" id="PF15445">
    <property type="entry name" value="ATS"/>
    <property type="match status" value="1"/>
</dbReference>
<evidence type="ECO:0000259" key="2">
    <source>
        <dbReference type="Pfam" id="PF03011"/>
    </source>
</evidence>
<evidence type="ECO:0000256" key="1">
    <source>
        <dbReference type="SAM" id="MobiDB-lite"/>
    </source>
</evidence>
<dbReference type="Gene3D" id="1.20.58.830">
    <property type="match status" value="2"/>
</dbReference>
<reference evidence="8 9" key="2">
    <citation type="submission" date="2013-02" db="EMBL/GenBank/DDBJ databases">
        <title>The Genome Sequence of Plasmodium falciparum Palo Alto/Uganda.</title>
        <authorList>
            <consortium name="The Broad Institute Genome Sequencing Platform"/>
            <consortium name="The Broad Institute Genome Sequencing Center for Infectious Disease"/>
            <person name="Neafsey D."/>
            <person name="Cheeseman I."/>
            <person name="Volkman S."/>
            <person name="Adams J."/>
            <person name="Walker B."/>
            <person name="Young S.K."/>
            <person name="Zeng Q."/>
            <person name="Gargeya S."/>
            <person name="Fitzgerald M."/>
            <person name="Haas B."/>
            <person name="Abouelleil A."/>
            <person name="Alvarado L."/>
            <person name="Arachchi H.M."/>
            <person name="Berlin A.M."/>
            <person name="Chapman S.B."/>
            <person name="Dewar J."/>
            <person name="Goldberg J."/>
            <person name="Griggs A."/>
            <person name="Gujja S."/>
            <person name="Hansen M."/>
            <person name="Howarth C."/>
            <person name="Imamovic A."/>
            <person name="Larimer J."/>
            <person name="McCowan C."/>
            <person name="Murphy C."/>
            <person name="Neiman D."/>
            <person name="Pearson M."/>
            <person name="Priest M."/>
            <person name="Roberts A."/>
            <person name="Saif S."/>
            <person name="Shea T."/>
            <person name="Sisk P."/>
            <person name="Sykes S."/>
            <person name="Wortman J."/>
            <person name="Nusbaum C."/>
            <person name="Birren B."/>
        </authorList>
    </citation>
    <scope>NUCLEOTIDE SEQUENCE [LARGE SCALE GENOMIC DNA]</scope>
    <source>
        <strain evidence="8 9">Palo Alto/Uganda</strain>
    </source>
</reference>
<dbReference type="InterPro" id="IPR029211">
    <property type="entry name" value="PfEMP1_ATS"/>
</dbReference>
<dbReference type="InterPro" id="IPR044932">
    <property type="entry name" value="PfEMP1_ATS_sf"/>
</dbReference>
<dbReference type="Pfam" id="PF03011">
    <property type="entry name" value="PFEMP"/>
    <property type="match status" value="2"/>
</dbReference>
<reference evidence="8 9" key="1">
    <citation type="submission" date="2013-02" db="EMBL/GenBank/DDBJ databases">
        <title>The Genome Annotation of Plasmodium falciparum Palo Alto/Uganda.</title>
        <authorList>
            <consortium name="The Broad Institute Genome Sequencing Platform"/>
            <consortium name="The Broad Institute Genome Sequencing Center for Infectious Disease"/>
            <person name="Neafsey D."/>
            <person name="Hoffman S."/>
            <person name="Volkman S."/>
            <person name="Rosenthal P."/>
            <person name="Walker B."/>
            <person name="Young S.K."/>
            <person name="Zeng Q."/>
            <person name="Gargeya S."/>
            <person name="Fitzgerald M."/>
            <person name="Haas B."/>
            <person name="Abouelleil A."/>
            <person name="Allen A.W."/>
            <person name="Alvarado L."/>
            <person name="Arachchi H.M."/>
            <person name="Berlin A.M."/>
            <person name="Chapman S.B."/>
            <person name="Gainer-Dewar J."/>
            <person name="Goldberg J."/>
            <person name="Griggs A."/>
            <person name="Gujja S."/>
            <person name="Hansen M."/>
            <person name="Howarth C."/>
            <person name="Imamovic A."/>
            <person name="Ireland A."/>
            <person name="Larimer J."/>
            <person name="McCowan C."/>
            <person name="Murphy C."/>
            <person name="Pearson M."/>
            <person name="Poon T.W."/>
            <person name="Priest M."/>
            <person name="Roberts A."/>
            <person name="Saif S."/>
            <person name="Shea T."/>
            <person name="Sisk P."/>
            <person name="Sykes S."/>
            <person name="Wortman J."/>
            <person name="Nusbaum C."/>
            <person name="Birren B."/>
        </authorList>
    </citation>
    <scope>NUCLEOTIDE SEQUENCE [LARGE SCALE GENOMIC DNA]</scope>
    <source>
        <strain evidence="8 9">Palo Alto/Uganda</strain>
    </source>
</reference>
<evidence type="ECO:0000259" key="4">
    <source>
        <dbReference type="Pfam" id="PF15445"/>
    </source>
</evidence>
<protein>
    <recommendedName>
        <fullName evidence="10">Erythrocyte membrane protein 1</fullName>
    </recommendedName>
</protein>
<dbReference type="OMA" id="DCKVGQG"/>
<feature type="domain" description="Plasmodium falciparum erythrocyte membrane protein 1 acidic terminal segment" evidence="4">
    <location>
        <begin position="1745"/>
        <end position="2157"/>
    </location>
</feature>
<feature type="domain" description="Duffy-binding-like" evidence="2">
    <location>
        <begin position="1432"/>
        <end position="1577"/>
    </location>
</feature>
<feature type="region of interest" description="Disordered" evidence="1">
    <location>
        <begin position="1571"/>
        <end position="1709"/>
    </location>
</feature>
<dbReference type="FunFam" id="1.10.1900.40:FF:000007">
    <property type="entry name" value="Erythrocyte membrane protein 1"/>
    <property type="match status" value="1"/>
</dbReference>
<evidence type="ECO:0000313" key="8">
    <source>
        <dbReference type="EMBL" id="ETW57045.1"/>
    </source>
</evidence>
<feature type="domain" description="Duffy-binding-like" evidence="7">
    <location>
        <begin position="315"/>
        <end position="481"/>
    </location>
</feature>
<feature type="domain" description="Cysteine-rich interdomain region 1 gamma" evidence="6">
    <location>
        <begin position="1366"/>
        <end position="1415"/>
    </location>
</feature>
<name>W4J489_PLAFP</name>
<feature type="region of interest" description="Disordered" evidence="1">
    <location>
        <begin position="1052"/>
        <end position="1071"/>
    </location>
</feature>
<feature type="domain" description="Duffy-binding-like" evidence="7">
    <location>
        <begin position="1181"/>
        <end position="1323"/>
    </location>
</feature>
<dbReference type="Pfam" id="PF05424">
    <property type="entry name" value="Duffy_binding"/>
    <property type="match status" value="2"/>
</dbReference>
<dbReference type="SUPFAM" id="SSF140924">
    <property type="entry name" value="Duffy binding domain-like"/>
    <property type="match status" value="4"/>
</dbReference>
<evidence type="ECO:0000259" key="5">
    <source>
        <dbReference type="Pfam" id="PF15447"/>
    </source>
</evidence>
<dbReference type="Proteomes" id="UP000019103">
    <property type="component" value="Unassembled WGS sequence"/>
</dbReference>
<evidence type="ECO:0000313" key="9">
    <source>
        <dbReference type="Proteomes" id="UP000019103"/>
    </source>
</evidence>
<feature type="domain" description="Duffy-antigen binding" evidence="3">
    <location>
        <begin position="119"/>
        <end position="311"/>
    </location>
</feature>